<proteinExistence type="predicted"/>
<keyword evidence="4" id="KW-1185">Reference proteome</keyword>
<dbReference type="Gene3D" id="3.40.190.10">
    <property type="entry name" value="Periplasmic binding protein-like II"/>
    <property type="match status" value="1"/>
</dbReference>
<dbReference type="SUPFAM" id="SSF53850">
    <property type="entry name" value="Periplasmic binding protein-like II"/>
    <property type="match status" value="1"/>
</dbReference>
<feature type="transmembrane region" description="Helical" evidence="2">
    <location>
        <begin position="828"/>
        <end position="851"/>
    </location>
</feature>
<keyword evidence="2" id="KW-0812">Transmembrane</keyword>
<reference evidence="3" key="1">
    <citation type="submission" date="2021-04" db="EMBL/GenBank/DDBJ databases">
        <authorList>
            <person name="Hartkoorn R.C."/>
            <person name="Beaudoing E."/>
            <person name="Hot D."/>
        </authorList>
    </citation>
    <scope>NUCLEOTIDE SEQUENCE</scope>
    <source>
        <strain evidence="3">NRRL B-16292</strain>
    </source>
</reference>
<accession>A0ABY5VPW6</accession>
<feature type="compositionally biased region" description="Low complexity" evidence="1">
    <location>
        <begin position="770"/>
        <end position="796"/>
    </location>
</feature>
<name>A0ABY5VPW6_9ACTN</name>
<dbReference type="RefSeq" id="WP_259856684.1">
    <property type="nucleotide sequence ID" value="NZ_CP073720.1"/>
</dbReference>
<dbReference type="Proteomes" id="UP001059617">
    <property type="component" value="Chromosome"/>
</dbReference>
<reference evidence="3" key="2">
    <citation type="submission" date="2022-09" db="EMBL/GenBank/DDBJ databases">
        <title>Biosynthetic gene clusters of Dactylosporangioum fulvum.</title>
        <authorList>
            <person name="Caradec T."/>
        </authorList>
    </citation>
    <scope>NUCLEOTIDE SEQUENCE</scope>
    <source>
        <strain evidence="3">NRRL B-16292</strain>
    </source>
</reference>
<feature type="region of interest" description="Disordered" evidence="1">
    <location>
        <begin position="767"/>
        <end position="811"/>
    </location>
</feature>
<dbReference type="EMBL" id="CP073720">
    <property type="protein sequence ID" value="UWP79144.1"/>
    <property type="molecule type" value="Genomic_DNA"/>
</dbReference>
<organism evidence="3 4">
    <name type="scientific">Dactylosporangium fulvum</name>
    <dbReference type="NCBI Taxonomy" id="53359"/>
    <lineage>
        <taxon>Bacteria</taxon>
        <taxon>Bacillati</taxon>
        <taxon>Actinomycetota</taxon>
        <taxon>Actinomycetes</taxon>
        <taxon>Micromonosporales</taxon>
        <taxon>Micromonosporaceae</taxon>
        <taxon>Dactylosporangium</taxon>
    </lineage>
</organism>
<evidence type="ECO:0000313" key="4">
    <source>
        <dbReference type="Proteomes" id="UP001059617"/>
    </source>
</evidence>
<sequence>MNGLPRDGVAVRARRLVGVAVLAGCLLGLVVRGGPATADDTFAPPLGIDVPTASAVEVKFTEGDFAGTTMTVSQTRELGNQGITIAWKGAPPTPPETLGQNVFSLMQCWGDPDAADPAPHVPGRPDPFWARETCQFGSLLETPLWGDANAPGGGTIRNVGIGARPDPKETLPPDAVIAPFRSVKGDRIGSGGPSDPYPDGMSSQTGSDVVMARFFDKYKTNEVPYGFTAGDGTGRVVFEAQTDVQAPYLGCGLPDPAGVIRPCWLVIVPRGHHDPLDGRNLTGTGLPVNGSPLTASLWQHRVKVRLDFRSVNTPCGIGQSERATIGSEMIAPAMRAWQPALCTRQGGTVYGYTPNGDDVTAAQLRLPDEDAPGLGFTSSPAAARTGGPPLVHAPVALSSVVIAFSIDHQLDPGADAGAAARLRAKQVNGLRLTPKLVAKLLTASYQRDVPGGDTAPHLQHNYRTILADPEFRAINPDFVLSKLNRDIQPLMLPLNGSAANRAVWAWVLADKAARDFLAGVPDPEVKDDRTGRVYRMVVNTYYKGLGLEGPVPDRFPKADTTCTQPNKELVPELQSCLLNKAPYTASMTAGAQQTLRADTRSEVEFDMQKWIDSNKQVVTLKRADPQQPGNRWVMAITDSASAARFGLYSASLLNGTNPADPGQYIAPTRQSLLAAVGAMQPTSNPDVLALDPAVHRPGAYPLTMLTYAAVDPSRSAAAREDYARFVEYAAGDGQREGDNVGDLPPGYVPLPDDLRAKARSAAVAIRRGWTPPATTEPAAAPPGTSGTVPANGSVPSAAPPSPRPSGSTVAVPVAQATPGDPVGWLQRYLLSIVLGAGLLALTVGRIAVVYARHRGRSG</sequence>
<keyword evidence="2" id="KW-0472">Membrane</keyword>
<feature type="compositionally biased region" description="Low complexity" evidence="1">
    <location>
        <begin position="193"/>
        <end position="203"/>
    </location>
</feature>
<keyword evidence="2" id="KW-1133">Transmembrane helix</keyword>
<gene>
    <name evidence="3" type="ORF">Dfulv_28705</name>
</gene>
<evidence type="ECO:0000256" key="1">
    <source>
        <dbReference type="SAM" id="MobiDB-lite"/>
    </source>
</evidence>
<protein>
    <recommendedName>
        <fullName evidence="5">PBP domain-containing protein</fullName>
    </recommendedName>
</protein>
<feature type="region of interest" description="Disordered" evidence="1">
    <location>
        <begin position="183"/>
        <end position="203"/>
    </location>
</feature>
<evidence type="ECO:0000256" key="2">
    <source>
        <dbReference type="SAM" id="Phobius"/>
    </source>
</evidence>
<evidence type="ECO:0008006" key="5">
    <source>
        <dbReference type="Google" id="ProtNLM"/>
    </source>
</evidence>
<evidence type="ECO:0000313" key="3">
    <source>
        <dbReference type="EMBL" id="UWP79144.1"/>
    </source>
</evidence>